<dbReference type="Pfam" id="PF00106">
    <property type="entry name" value="adh_short"/>
    <property type="match status" value="1"/>
</dbReference>
<dbReference type="PANTHER" id="PTHR44196:SF1">
    <property type="entry name" value="DEHYDROGENASE_REDUCTASE SDR FAMILY MEMBER 7B"/>
    <property type="match status" value="1"/>
</dbReference>
<dbReference type="SUPFAM" id="SSF51735">
    <property type="entry name" value="NAD(P)-binding Rossmann-fold domains"/>
    <property type="match status" value="1"/>
</dbReference>
<dbReference type="NCBIfam" id="NF004825">
    <property type="entry name" value="PRK06181.1"/>
    <property type="match status" value="1"/>
</dbReference>
<proteinExistence type="inferred from homology"/>
<protein>
    <submittedName>
        <fullName evidence="4">SDR family oxidoreductase</fullName>
    </submittedName>
</protein>
<evidence type="ECO:0000313" key="5">
    <source>
        <dbReference type="Proteomes" id="UP000603457"/>
    </source>
</evidence>
<dbReference type="Proteomes" id="UP000603457">
    <property type="component" value="Unassembled WGS sequence"/>
</dbReference>
<dbReference type="EMBL" id="JACJTB010000077">
    <property type="protein sequence ID" value="MBD2598487.1"/>
    <property type="molecule type" value="Genomic_DNA"/>
</dbReference>
<dbReference type="InterPro" id="IPR002347">
    <property type="entry name" value="SDR_fam"/>
</dbReference>
<name>A0ABR8G5H2_9NOSO</name>
<dbReference type="RefSeq" id="WP_190971138.1">
    <property type="nucleotide sequence ID" value="NZ_JACJTB010000077.1"/>
</dbReference>
<dbReference type="InterPro" id="IPR036291">
    <property type="entry name" value="NAD(P)-bd_dom_sf"/>
</dbReference>
<organism evidence="4 5">
    <name type="scientific">Nostoc spongiaeforme FACHB-130</name>
    <dbReference type="NCBI Taxonomy" id="1357510"/>
    <lineage>
        <taxon>Bacteria</taxon>
        <taxon>Bacillati</taxon>
        <taxon>Cyanobacteriota</taxon>
        <taxon>Cyanophyceae</taxon>
        <taxon>Nostocales</taxon>
        <taxon>Nostocaceae</taxon>
        <taxon>Nostoc</taxon>
    </lineage>
</organism>
<dbReference type="PRINTS" id="PR00080">
    <property type="entry name" value="SDRFAMILY"/>
</dbReference>
<dbReference type="CDD" id="cd05332">
    <property type="entry name" value="11beta-HSD1_like_SDR_c"/>
    <property type="match status" value="1"/>
</dbReference>
<dbReference type="InterPro" id="IPR020904">
    <property type="entry name" value="Sc_DH/Rdtase_CS"/>
</dbReference>
<evidence type="ECO:0000256" key="2">
    <source>
        <dbReference type="ARBA" id="ARBA00023002"/>
    </source>
</evidence>
<evidence type="ECO:0000256" key="1">
    <source>
        <dbReference type="ARBA" id="ARBA00006484"/>
    </source>
</evidence>
<dbReference type="PANTHER" id="PTHR44196">
    <property type="entry name" value="DEHYDROGENASE/REDUCTASE SDR FAMILY MEMBER 7B"/>
    <property type="match status" value="1"/>
</dbReference>
<keyword evidence="2" id="KW-0560">Oxidoreductase</keyword>
<comment type="similarity">
    <text evidence="1 3">Belongs to the short-chain dehydrogenases/reductases (SDR) family.</text>
</comment>
<gene>
    <name evidence="4" type="ORF">H6G74_29950</name>
</gene>
<sequence>MIFANKTIVLTGASAGIGRTLAISLAQQGANLVLAARNQEGLEQTLSACTNYPAEVIAVPTDVTQPEACQQLMEKAIATFGKIDILINNAGIGMLTCFDEVTDLAIFKRVMQVNYLGAVYCTHYALPYLKASRGLLVAISSICGKTGVPTRTGYVASKHAMQGFFDTLRMELQQTGVDVVVISPGFVATDIRQRALGADGKPLGKSPRDESQGNMSVEECVRQIIWAMERRKREHIMTFKGKIIPWARLIVPGLVDRITAATIRKTTANPYLEQSR</sequence>
<dbReference type="PROSITE" id="PS00061">
    <property type="entry name" value="ADH_SHORT"/>
    <property type="match status" value="1"/>
</dbReference>
<keyword evidence="5" id="KW-1185">Reference proteome</keyword>
<evidence type="ECO:0000313" key="4">
    <source>
        <dbReference type="EMBL" id="MBD2598487.1"/>
    </source>
</evidence>
<comment type="caution">
    <text evidence="4">The sequence shown here is derived from an EMBL/GenBank/DDBJ whole genome shotgun (WGS) entry which is preliminary data.</text>
</comment>
<accession>A0ABR8G5H2</accession>
<dbReference type="Gene3D" id="3.40.50.720">
    <property type="entry name" value="NAD(P)-binding Rossmann-like Domain"/>
    <property type="match status" value="1"/>
</dbReference>
<dbReference type="PRINTS" id="PR00081">
    <property type="entry name" value="GDHRDH"/>
</dbReference>
<evidence type="ECO:0000256" key="3">
    <source>
        <dbReference type="RuleBase" id="RU000363"/>
    </source>
</evidence>
<reference evidence="4 5" key="1">
    <citation type="journal article" date="2020" name="ISME J.">
        <title>Comparative genomics reveals insights into cyanobacterial evolution and habitat adaptation.</title>
        <authorList>
            <person name="Chen M.Y."/>
            <person name="Teng W.K."/>
            <person name="Zhao L."/>
            <person name="Hu C.X."/>
            <person name="Zhou Y.K."/>
            <person name="Han B.P."/>
            <person name="Song L.R."/>
            <person name="Shu W.S."/>
        </authorList>
    </citation>
    <scope>NUCLEOTIDE SEQUENCE [LARGE SCALE GENOMIC DNA]</scope>
    <source>
        <strain evidence="4 5">FACHB-130</strain>
    </source>
</reference>